<feature type="transmembrane region" description="Helical" evidence="2">
    <location>
        <begin position="267"/>
        <end position="288"/>
    </location>
</feature>
<gene>
    <name evidence="3" type="ORF">VTJ49DRAFT_3104</name>
</gene>
<protein>
    <recommendedName>
        <fullName evidence="5">Mitochondrial inner membrane protein 1</fullName>
    </recommendedName>
</protein>
<reference evidence="3 4" key="1">
    <citation type="journal article" date="2024" name="Commun. Biol.">
        <title>Comparative genomic analysis of thermophilic fungi reveals convergent evolutionary adaptations and gene losses.</title>
        <authorList>
            <person name="Steindorff A.S."/>
            <person name="Aguilar-Pontes M.V."/>
            <person name="Robinson A.J."/>
            <person name="Andreopoulos B."/>
            <person name="LaButti K."/>
            <person name="Kuo A."/>
            <person name="Mondo S."/>
            <person name="Riley R."/>
            <person name="Otillar R."/>
            <person name="Haridas S."/>
            <person name="Lipzen A."/>
            <person name="Grimwood J."/>
            <person name="Schmutz J."/>
            <person name="Clum A."/>
            <person name="Reid I.D."/>
            <person name="Moisan M.C."/>
            <person name="Butler G."/>
            <person name="Nguyen T.T.M."/>
            <person name="Dewar K."/>
            <person name="Conant G."/>
            <person name="Drula E."/>
            <person name="Henrissat B."/>
            <person name="Hansel C."/>
            <person name="Singer S."/>
            <person name="Hutchinson M.I."/>
            <person name="de Vries R.P."/>
            <person name="Natvig D.O."/>
            <person name="Powell A.J."/>
            <person name="Tsang A."/>
            <person name="Grigoriev I.V."/>
        </authorList>
    </citation>
    <scope>NUCLEOTIDE SEQUENCE [LARGE SCALE GENOMIC DNA]</scope>
    <source>
        <strain evidence="3 4">CBS 620.91</strain>
    </source>
</reference>
<feature type="transmembrane region" description="Helical" evidence="2">
    <location>
        <begin position="222"/>
        <end position="247"/>
    </location>
</feature>
<proteinExistence type="predicted"/>
<keyword evidence="2" id="KW-0472">Membrane</keyword>
<accession>A0ABR3V8J3</accession>
<evidence type="ECO:0000256" key="1">
    <source>
        <dbReference type="SAM" id="MobiDB-lite"/>
    </source>
</evidence>
<keyword evidence="2" id="KW-1133">Transmembrane helix</keyword>
<feature type="transmembrane region" description="Helical" evidence="2">
    <location>
        <begin position="185"/>
        <end position="202"/>
    </location>
</feature>
<name>A0ABR3V8J3_HUMIN</name>
<feature type="transmembrane region" description="Helical" evidence="2">
    <location>
        <begin position="127"/>
        <end position="150"/>
    </location>
</feature>
<dbReference type="Pfam" id="PF11911">
    <property type="entry name" value="DUF3429"/>
    <property type="match status" value="1"/>
</dbReference>
<keyword evidence="2" id="KW-0812">Transmembrane</keyword>
<dbReference type="PANTHER" id="PTHR15887:SF1">
    <property type="entry name" value="TRANSMEMBRANE PROTEIN 69"/>
    <property type="match status" value="1"/>
</dbReference>
<organism evidence="3 4">
    <name type="scientific">Humicola insolens</name>
    <name type="common">Soft-rot fungus</name>
    <dbReference type="NCBI Taxonomy" id="85995"/>
    <lineage>
        <taxon>Eukaryota</taxon>
        <taxon>Fungi</taxon>
        <taxon>Dikarya</taxon>
        <taxon>Ascomycota</taxon>
        <taxon>Pezizomycotina</taxon>
        <taxon>Sordariomycetes</taxon>
        <taxon>Sordariomycetidae</taxon>
        <taxon>Sordariales</taxon>
        <taxon>Chaetomiaceae</taxon>
        <taxon>Mycothermus</taxon>
    </lineage>
</organism>
<feature type="region of interest" description="Disordered" evidence="1">
    <location>
        <begin position="67"/>
        <end position="98"/>
    </location>
</feature>
<dbReference type="InterPro" id="IPR021836">
    <property type="entry name" value="DUF3429"/>
</dbReference>
<evidence type="ECO:0000313" key="4">
    <source>
        <dbReference type="Proteomes" id="UP001583172"/>
    </source>
</evidence>
<feature type="region of interest" description="Disordered" evidence="1">
    <location>
        <begin position="319"/>
        <end position="381"/>
    </location>
</feature>
<dbReference type="Proteomes" id="UP001583172">
    <property type="component" value="Unassembled WGS sequence"/>
</dbReference>
<evidence type="ECO:0000256" key="2">
    <source>
        <dbReference type="SAM" id="Phobius"/>
    </source>
</evidence>
<dbReference type="EMBL" id="JAZGSY010000241">
    <property type="protein sequence ID" value="KAL1838056.1"/>
    <property type="molecule type" value="Genomic_DNA"/>
</dbReference>
<dbReference type="PANTHER" id="PTHR15887">
    <property type="entry name" value="TRANSMEMBRANE PROTEIN 69"/>
    <property type="match status" value="1"/>
</dbReference>
<sequence>MAGAGPGLAQGSSGFRRFGQELGARATWASAPHIEISTPDKLAQHLNIEHQTGGIHPNKIDKEFERQAGQKKLQSRPEEVTTTSSVRDVLESSQAPPPDEVDILVGVKHDLQSVKETFALSSVPRQAYALGLAGTLPYLATSMSTVFLSWNLNTELPTKSALLNRILFDHDAATYWLNTLEPIQVGYGAVIISFLGAIHWGLEFGEKQSARDRTRLRYGIGVLAPAVAWPTIFMPVEWALITQFLAFCGLYSIDYHTTVRGWTPPWYGTYRFVLTGVVGSAIVISLIVRAKIGEAAEHSAAVPMQNRVRGVGRPSSVVQRRDWAKEEEEEKRRVKEEEAEEKRRAKEEQKREEKKRREEQKREEKRREEQSQENEKKNQGE</sequence>
<evidence type="ECO:0008006" key="5">
    <source>
        <dbReference type="Google" id="ProtNLM"/>
    </source>
</evidence>
<keyword evidence="4" id="KW-1185">Reference proteome</keyword>
<evidence type="ECO:0000313" key="3">
    <source>
        <dbReference type="EMBL" id="KAL1838056.1"/>
    </source>
</evidence>
<comment type="caution">
    <text evidence="3">The sequence shown here is derived from an EMBL/GenBank/DDBJ whole genome shotgun (WGS) entry which is preliminary data.</text>
</comment>
<feature type="compositionally biased region" description="Polar residues" evidence="1">
    <location>
        <begin position="80"/>
        <end position="94"/>
    </location>
</feature>